<dbReference type="InterPro" id="IPR015421">
    <property type="entry name" value="PyrdxlP-dep_Trfase_major"/>
</dbReference>
<dbReference type="PIRSF" id="PIRSF000521">
    <property type="entry name" value="Transaminase_4ab_Lys_Orn"/>
    <property type="match status" value="1"/>
</dbReference>
<evidence type="ECO:0000256" key="4">
    <source>
        <dbReference type="ARBA" id="ARBA00022898"/>
    </source>
</evidence>
<keyword evidence="3 5" id="KW-0808">Transferase</keyword>
<comment type="catalytic activity">
    <reaction evidence="5">
        <text>N(2)-acetyl-L-ornithine + 2-oxoglutarate = N-acetyl-L-glutamate 5-semialdehyde + L-glutamate</text>
        <dbReference type="Rhea" id="RHEA:18049"/>
        <dbReference type="ChEBI" id="CHEBI:16810"/>
        <dbReference type="ChEBI" id="CHEBI:29123"/>
        <dbReference type="ChEBI" id="CHEBI:29985"/>
        <dbReference type="ChEBI" id="CHEBI:57805"/>
        <dbReference type="EC" id="2.6.1.11"/>
    </reaction>
</comment>
<dbReference type="NCBIfam" id="NF002325">
    <property type="entry name" value="PRK01278.1"/>
    <property type="match status" value="1"/>
</dbReference>
<dbReference type="InterPro" id="IPR050103">
    <property type="entry name" value="Class-III_PLP-dep_AT"/>
</dbReference>
<evidence type="ECO:0000313" key="6">
    <source>
        <dbReference type="EMBL" id="MBS2968363.1"/>
    </source>
</evidence>
<dbReference type="HAMAP" id="MF_01107">
    <property type="entry name" value="ArgD_aminotrans_3"/>
    <property type="match status" value="1"/>
</dbReference>
<keyword evidence="7" id="KW-1185">Reference proteome</keyword>
<feature type="binding site" evidence="5">
    <location>
        <begin position="207"/>
        <end position="210"/>
    </location>
    <ligand>
        <name>pyridoxal 5'-phosphate</name>
        <dbReference type="ChEBI" id="CHEBI:597326"/>
    </ligand>
</feature>
<dbReference type="Gene3D" id="3.90.1150.10">
    <property type="entry name" value="Aspartate Aminotransferase, domain 1"/>
    <property type="match status" value="1"/>
</dbReference>
<dbReference type="PROSITE" id="PS00600">
    <property type="entry name" value="AA_TRANSFER_CLASS_3"/>
    <property type="match status" value="1"/>
</dbReference>
<dbReference type="InterPro" id="IPR005814">
    <property type="entry name" value="Aminotrans_3"/>
</dbReference>
<dbReference type="InterPro" id="IPR004636">
    <property type="entry name" value="AcOrn/SuccOrn_fam"/>
</dbReference>
<keyword evidence="5" id="KW-0963">Cytoplasm</keyword>
<dbReference type="Pfam" id="PF00202">
    <property type="entry name" value="Aminotran_3"/>
    <property type="match status" value="1"/>
</dbReference>
<accession>A0ABS5LCQ5</accession>
<dbReference type="PANTHER" id="PTHR11986:SF79">
    <property type="entry name" value="ACETYLORNITHINE AMINOTRANSFERASE, MITOCHONDRIAL"/>
    <property type="match status" value="1"/>
</dbReference>
<feature type="binding site" evidence="5">
    <location>
        <position position="125"/>
    </location>
    <ligand>
        <name>N(2)-acetyl-L-ornithine</name>
        <dbReference type="ChEBI" id="CHEBI:57805"/>
    </ligand>
</feature>
<feature type="binding site" evidence="5">
    <location>
        <position position="263"/>
    </location>
    <ligand>
        <name>N(2)-acetyl-L-ornithine</name>
        <dbReference type="ChEBI" id="CHEBI:57805"/>
    </ligand>
</feature>
<name>A0ABS5LCQ5_9BACI</name>
<feature type="binding site" evidence="5">
    <location>
        <position position="264"/>
    </location>
    <ligand>
        <name>pyridoxal 5'-phosphate</name>
        <dbReference type="ChEBI" id="CHEBI:597326"/>
    </ligand>
</feature>
<feature type="binding site" evidence="5">
    <location>
        <position position="122"/>
    </location>
    <ligand>
        <name>pyridoxal 5'-phosphate</name>
        <dbReference type="ChEBI" id="CHEBI:597326"/>
    </ligand>
</feature>
<dbReference type="SUPFAM" id="SSF53383">
    <property type="entry name" value="PLP-dependent transferases"/>
    <property type="match status" value="1"/>
</dbReference>
<dbReference type="EC" id="2.6.1.11" evidence="5"/>
<dbReference type="InterPro" id="IPR049704">
    <property type="entry name" value="Aminotrans_3_PPA_site"/>
</dbReference>
<feature type="binding site" evidence="5">
    <location>
        <begin position="95"/>
        <end position="96"/>
    </location>
    <ligand>
        <name>pyridoxal 5'-phosphate</name>
        <dbReference type="ChEBI" id="CHEBI:597326"/>
    </ligand>
</feature>
<dbReference type="RefSeq" id="WP_211557102.1">
    <property type="nucleotide sequence ID" value="NZ_JAGVRK010000001.1"/>
</dbReference>
<protein>
    <recommendedName>
        <fullName evidence="5">Acetylornithine aminotransferase</fullName>
        <shortName evidence="5">ACOAT</shortName>
        <ecNumber evidence="5">2.6.1.11</ecNumber>
    </recommendedName>
</protein>
<comment type="subcellular location">
    <subcellularLocation>
        <location evidence="5">Cytoplasm</location>
    </subcellularLocation>
</comment>
<comment type="cofactor">
    <cofactor evidence="5">
        <name>pyridoxal 5'-phosphate</name>
        <dbReference type="ChEBI" id="CHEBI:597326"/>
    </cofactor>
    <text evidence="5">Binds 1 pyridoxal phosphate per subunit.</text>
</comment>
<dbReference type="Proteomes" id="UP000682403">
    <property type="component" value="Unassembled WGS sequence"/>
</dbReference>
<feature type="modified residue" description="N6-(pyridoxal phosphate)lysine" evidence="5">
    <location>
        <position position="235"/>
    </location>
</feature>
<keyword evidence="2 5" id="KW-0028">Amino-acid biosynthesis</keyword>
<dbReference type="NCBIfam" id="TIGR00707">
    <property type="entry name" value="argD"/>
    <property type="match status" value="1"/>
</dbReference>
<keyword evidence="5" id="KW-0055">Arginine biosynthesis</keyword>
<sequence>MSSLFPTYARWNLTIEEAKGAWVKDKEGNKYLDFISGIAVCNLGHQFEPVKQAVAEQLDKVWHVSNLFGIDLQEEAARLLTKHSFADAVFFCNSGAEANEAAIKLARKHTGKGKIVTFKQSFHGRTFATMAATGQEKVRTGYGEMLPSFEYLSYNDTKALDELDGENCAAIMLEIIQGEGGVVPGTEVFFQKVQETCHSLGCLLIVDEVQTGIGRTGKLFAHEGLLTPDIVTSAKGLGNGFPVGAMLGKSECIPSFQPGSHGSTFGGNPLAMAAVKAVLETVLEDGFLDAVQKNGESLMDELKSELEILPMVKEVRGQGMMIGIEWNGPVTGIISELRENGLLVLPAGENVIRLLPPINSTEEECRMAVTMLKAVLGTHSKASV</sequence>
<keyword evidence="1 5" id="KW-0032">Aminotransferase</keyword>
<dbReference type="Gene3D" id="3.40.640.10">
    <property type="entry name" value="Type I PLP-dependent aspartate aminotransferase-like (Major domain)"/>
    <property type="match status" value="1"/>
</dbReference>
<comment type="caution">
    <text evidence="6">The sequence shown here is derived from an EMBL/GenBank/DDBJ whole genome shotgun (WGS) entry which is preliminary data.</text>
</comment>
<dbReference type="InterPro" id="IPR015422">
    <property type="entry name" value="PyrdxlP-dep_Trfase_small"/>
</dbReference>
<gene>
    <name evidence="5" type="primary">argD</name>
    <name evidence="6" type="ORF">J9317_06270</name>
</gene>
<dbReference type="EMBL" id="JAGVRK010000001">
    <property type="protein sequence ID" value="MBS2968363.1"/>
    <property type="molecule type" value="Genomic_DNA"/>
</dbReference>
<keyword evidence="4 5" id="KW-0663">Pyridoxal phosphate</keyword>
<dbReference type="CDD" id="cd00610">
    <property type="entry name" value="OAT_like"/>
    <property type="match status" value="1"/>
</dbReference>
<comment type="subunit">
    <text evidence="5">Homodimer.</text>
</comment>
<evidence type="ECO:0000256" key="2">
    <source>
        <dbReference type="ARBA" id="ARBA00022605"/>
    </source>
</evidence>
<evidence type="ECO:0000256" key="1">
    <source>
        <dbReference type="ARBA" id="ARBA00022576"/>
    </source>
</evidence>
<comment type="miscellaneous">
    <text evidence="5">May also have succinyldiaminopimelate aminotransferase activity, thus carrying out the corresponding step in lysine biosynthesis.</text>
</comment>
<evidence type="ECO:0000256" key="3">
    <source>
        <dbReference type="ARBA" id="ARBA00022679"/>
    </source>
</evidence>
<reference evidence="6 7" key="1">
    <citation type="submission" date="2021-04" db="EMBL/GenBank/DDBJ databases">
        <title>Metabacillus sp. strain KIGAM252 whole genome sequence.</title>
        <authorList>
            <person name="Seo M.-J."/>
            <person name="Cho E.-S."/>
            <person name="Hwang C.Y."/>
            <person name="Yoon D.J."/>
        </authorList>
    </citation>
    <scope>NUCLEOTIDE SEQUENCE [LARGE SCALE GENOMIC DNA]</scope>
    <source>
        <strain evidence="6 7">KIGAM252</strain>
    </source>
</reference>
<dbReference type="GO" id="GO:0003992">
    <property type="term" value="F:N2-acetyl-L-ornithine:2-oxoglutarate 5-aminotransferase activity"/>
    <property type="evidence" value="ECO:0007669"/>
    <property type="project" value="UniProtKB-EC"/>
</dbReference>
<dbReference type="PANTHER" id="PTHR11986">
    <property type="entry name" value="AMINOTRANSFERASE CLASS III"/>
    <property type="match status" value="1"/>
</dbReference>
<evidence type="ECO:0000256" key="5">
    <source>
        <dbReference type="HAMAP-Rule" id="MF_01107"/>
    </source>
</evidence>
<organism evidence="6 7">
    <name type="scientific">Metabacillus flavus</name>
    <dbReference type="NCBI Taxonomy" id="2823519"/>
    <lineage>
        <taxon>Bacteria</taxon>
        <taxon>Bacillati</taxon>
        <taxon>Bacillota</taxon>
        <taxon>Bacilli</taxon>
        <taxon>Bacillales</taxon>
        <taxon>Bacillaceae</taxon>
        <taxon>Metabacillus</taxon>
    </lineage>
</organism>
<proteinExistence type="inferred from homology"/>
<dbReference type="InterPro" id="IPR015424">
    <property type="entry name" value="PyrdxlP-dep_Trfase"/>
</dbReference>
<comment type="pathway">
    <text evidence="5">Amino-acid biosynthesis; L-arginine biosynthesis; N(2)-acetyl-L-ornithine from L-glutamate: step 4/4.</text>
</comment>
<evidence type="ECO:0000313" key="7">
    <source>
        <dbReference type="Proteomes" id="UP000682403"/>
    </source>
</evidence>
<comment type="similarity">
    <text evidence="5">Belongs to the class-III pyridoxal-phosphate-dependent aminotransferase family. ArgD subfamily.</text>
</comment>
<dbReference type="NCBIfam" id="NF002797">
    <property type="entry name" value="PRK02936.1"/>
    <property type="match status" value="1"/>
</dbReference>